<proteinExistence type="predicted"/>
<dbReference type="Pfam" id="PF24880">
    <property type="entry name" value="DUF7738"/>
    <property type="match status" value="1"/>
</dbReference>
<dbReference type="GeneID" id="47722711"/>
<reference evidence="2 3" key="1">
    <citation type="submission" date="2016-11" db="EMBL/GenBank/DDBJ databases">
        <authorList>
            <person name="Jaros S."/>
            <person name="Januszkiewicz K."/>
            <person name="Wedrychowicz H."/>
        </authorList>
    </citation>
    <scope>NUCLEOTIDE SEQUENCE [LARGE SCALE GENOMIC DNA]</scope>
    <source>
        <strain evidence="2">NCIMB 2154T</strain>
    </source>
</reference>
<evidence type="ECO:0000259" key="1">
    <source>
        <dbReference type="Pfam" id="PF24880"/>
    </source>
</evidence>
<name>A0A2H1E8M8_9FLAO</name>
<dbReference type="OrthoDB" id="1429694at2"/>
<accession>A0A2H1E8M8</accession>
<dbReference type="PROSITE" id="PS51257">
    <property type="entry name" value="PROKAR_LIPOPROTEIN"/>
    <property type="match status" value="1"/>
</dbReference>
<dbReference type="STRING" id="1349785.GCA_000509405_00190"/>
<dbReference type="Proteomes" id="UP000231564">
    <property type="component" value="Chromosome MARIT"/>
</dbReference>
<dbReference type="RefSeq" id="WP_100211009.1">
    <property type="nucleotide sequence ID" value="NZ_CP138495.1"/>
</dbReference>
<evidence type="ECO:0000313" key="2">
    <source>
        <dbReference type="EMBL" id="SFZ81533.1"/>
    </source>
</evidence>
<evidence type="ECO:0000313" key="3">
    <source>
        <dbReference type="Proteomes" id="UP000231564"/>
    </source>
</evidence>
<dbReference type="KEGG" id="tmar:MARIT_1158"/>
<protein>
    <recommendedName>
        <fullName evidence="1">DUF7738 domain-containing protein</fullName>
    </recommendedName>
</protein>
<dbReference type="InterPro" id="IPR056640">
    <property type="entry name" value="DUF7738"/>
</dbReference>
<dbReference type="AlphaFoldDB" id="A0A2H1E8M8"/>
<gene>
    <name evidence="2" type="ORF">MARIT_1158</name>
</gene>
<organism evidence="2 3">
    <name type="scientific">Tenacibaculum maritimum NCIMB 2154</name>
    <dbReference type="NCBI Taxonomy" id="1349785"/>
    <lineage>
        <taxon>Bacteria</taxon>
        <taxon>Pseudomonadati</taxon>
        <taxon>Bacteroidota</taxon>
        <taxon>Flavobacteriia</taxon>
        <taxon>Flavobacteriales</taxon>
        <taxon>Flavobacteriaceae</taxon>
        <taxon>Tenacibaculum</taxon>
    </lineage>
</organism>
<sequence>MKQYTYLIAILFLTSCKTSIKKETKETNSPAYKAFMAQKHRFELNGCELTYNGKPFRLGMSLKEFEKVFGKYDKEHLIVTRNERRMVWGAKSISVTFFKEKAIYIYLYIESDVYEVYEDGYKLGIKGIPSLIFNNYILERGKQFQEFIKSANINVEDNFIIDTNGYEDVKYCEDKNIRLYLASPVIYHRKGGGHLYVKGKWNMNETSPIQSISVSYHIE</sequence>
<keyword evidence="3" id="KW-1185">Reference proteome</keyword>
<feature type="domain" description="DUF7738" evidence="1">
    <location>
        <begin position="42"/>
        <end position="153"/>
    </location>
</feature>
<dbReference type="EMBL" id="LT634361">
    <property type="protein sequence ID" value="SFZ81533.1"/>
    <property type="molecule type" value="Genomic_DNA"/>
</dbReference>